<dbReference type="EMBL" id="UINC01128493">
    <property type="protein sequence ID" value="SVD08277.1"/>
    <property type="molecule type" value="Genomic_DNA"/>
</dbReference>
<evidence type="ECO:0000313" key="1">
    <source>
        <dbReference type="EMBL" id="SVD08277.1"/>
    </source>
</evidence>
<reference evidence="1" key="1">
    <citation type="submission" date="2018-05" db="EMBL/GenBank/DDBJ databases">
        <authorList>
            <person name="Lanie J.A."/>
            <person name="Ng W.-L."/>
            <person name="Kazmierczak K.M."/>
            <person name="Andrzejewski T.M."/>
            <person name="Davidsen T.M."/>
            <person name="Wayne K.J."/>
            <person name="Tettelin H."/>
            <person name="Glass J.I."/>
            <person name="Rusch D."/>
            <person name="Podicherti R."/>
            <person name="Tsui H.-C.T."/>
            <person name="Winkler M.E."/>
        </authorList>
    </citation>
    <scope>NUCLEOTIDE SEQUENCE</scope>
</reference>
<feature type="non-terminal residue" evidence="1">
    <location>
        <position position="1"/>
    </location>
</feature>
<dbReference type="AlphaFoldDB" id="A0A382SGE3"/>
<organism evidence="1">
    <name type="scientific">marine metagenome</name>
    <dbReference type="NCBI Taxonomy" id="408172"/>
    <lineage>
        <taxon>unclassified sequences</taxon>
        <taxon>metagenomes</taxon>
        <taxon>ecological metagenomes</taxon>
    </lineage>
</organism>
<sequence>TIKTNSKKAVLGNCGEFTRKLYRICWSGILS</sequence>
<accession>A0A382SGE3</accession>
<gene>
    <name evidence="1" type="ORF">METZ01_LOCUS361131</name>
</gene>
<proteinExistence type="predicted"/>
<protein>
    <submittedName>
        <fullName evidence="1">Uncharacterized protein</fullName>
    </submittedName>
</protein>
<name>A0A382SGE3_9ZZZZ</name>